<sequence>MPDNPHEGYELGLNPRSLSIKYKKFSGVIPNEMVALLWRYTVEDNVEILDAPQWLFVILEEIWRLDSGKVGRSDYKIAINENIANNLAPGNYSADIKIRGTVSSNLILGGRPLTYTLQINLTILEGTRLDIDNRSFKFEYRRGQNPPASQFLRVTSEKNWQIVSDQQWLRFSPETGQGNTLVTVTADPAGITTTTNRANYVVSDGDVQIQGVSFLYIFGSTGQDYINASKELITFAANYQETVSLSQRFQIDSSMNTQISTSVSWLEVNPVNNMSGVREIEVTTINTELLEIGSYNAVIEIEGSNFGSVFIDVVLDIVEQITQGLESGKLYYAGDRNKIQLGNAQQNAEIYLNFITSGTLQTQRYTRRTPYFRNTASIIIGQETETLLRPQNLPTLNTQNYIPVIPIRYDFKVFDKQMGQQLRKERADYSNILFLNGNRPLSNSLCYIPEILTIPNDGILALSWVAGEMIDVIEIAGDIQSLLPVTVTGKVQSFIFNASDFSLSTGQSFQIKCGQLSIQVIIKPADLPTTHLIWLNEWDCPEIFNCDGIFKIIDEEESTIATRNRDGKEYSTIVEVQEPQDFEVGTGNIYSEEEVQHLATILRSKRVWIQHGQKRWEVLRDFRNLVTSETRRHNRNFNLKFNLATK</sequence>
<gene>
    <name evidence="2" type="ORF">ACFOS1_07210</name>
</gene>
<dbReference type="InterPro" id="IPR013783">
    <property type="entry name" value="Ig-like_fold"/>
</dbReference>
<dbReference type="EMBL" id="JBHSAS010000006">
    <property type="protein sequence ID" value="MFC4027187.1"/>
    <property type="molecule type" value="Genomic_DNA"/>
</dbReference>
<dbReference type="Gene3D" id="2.60.40.10">
    <property type="entry name" value="Immunoglobulins"/>
    <property type="match status" value="1"/>
</dbReference>
<keyword evidence="3" id="KW-1185">Reference proteome</keyword>
<feature type="domain" description="BACON" evidence="1">
    <location>
        <begin position="140"/>
        <end position="196"/>
    </location>
</feature>
<evidence type="ECO:0000313" key="2">
    <source>
        <dbReference type="EMBL" id="MFC4027187.1"/>
    </source>
</evidence>
<dbReference type="RefSeq" id="WP_290234765.1">
    <property type="nucleotide sequence ID" value="NZ_JAUFPZ010000002.1"/>
</dbReference>
<evidence type="ECO:0000313" key="3">
    <source>
        <dbReference type="Proteomes" id="UP001595793"/>
    </source>
</evidence>
<evidence type="ECO:0000259" key="1">
    <source>
        <dbReference type="Pfam" id="PF19190"/>
    </source>
</evidence>
<dbReference type="InterPro" id="IPR024361">
    <property type="entry name" value="BACON"/>
</dbReference>
<protein>
    <recommendedName>
        <fullName evidence="1">BACON domain-containing protein</fullName>
    </recommendedName>
</protein>
<proteinExistence type="predicted"/>
<reference evidence="3" key="1">
    <citation type="journal article" date="2019" name="Int. J. Syst. Evol. Microbiol.">
        <title>The Global Catalogue of Microorganisms (GCM) 10K type strain sequencing project: providing services to taxonomists for standard genome sequencing and annotation.</title>
        <authorList>
            <consortium name="The Broad Institute Genomics Platform"/>
            <consortium name="The Broad Institute Genome Sequencing Center for Infectious Disease"/>
            <person name="Wu L."/>
            <person name="Ma J."/>
        </authorList>
    </citation>
    <scope>NUCLEOTIDE SEQUENCE [LARGE SCALE GENOMIC DNA]</scope>
    <source>
        <strain evidence="3">CECT 9128</strain>
    </source>
</reference>
<name>A0ABV8H532_9FLAO</name>
<accession>A0ABV8H532</accession>
<dbReference type="Proteomes" id="UP001595793">
    <property type="component" value="Unassembled WGS sequence"/>
</dbReference>
<comment type="caution">
    <text evidence="2">The sequence shown here is derived from an EMBL/GenBank/DDBJ whole genome shotgun (WGS) entry which is preliminary data.</text>
</comment>
<dbReference type="Pfam" id="PF19190">
    <property type="entry name" value="BACON_2"/>
    <property type="match status" value="1"/>
</dbReference>
<organism evidence="2 3">
    <name type="scientific">Zunongwangia endophytica</name>
    <dbReference type="NCBI Taxonomy" id="1808945"/>
    <lineage>
        <taxon>Bacteria</taxon>
        <taxon>Pseudomonadati</taxon>
        <taxon>Bacteroidota</taxon>
        <taxon>Flavobacteriia</taxon>
        <taxon>Flavobacteriales</taxon>
        <taxon>Flavobacteriaceae</taxon>
        <taxon>Zunongwangia</taxon>
    </lineage>
</organism>